<feature type="transmembrane region" description="Helical" evidence="1">
    <location>
        <begin position="25"/>
        <end position="49"/>
    </location>
</feature>
<reference evidence="2 3" key="1">
    <citation type="submission" date="2012-08" db="EMBL/GenBank/DDBJ databases">
        <title>Oryza genome evolution.</title>
        <authorList>
            <person name="Wing R.A."/>
        </authorList>
    </citation>
    <scope>NUCLEOTIDE SEQUENCE</scope>
</reference>
<reference evidence="3" key="2">
    <citation type="submission" date="2013-12" db="EMBL/GenBank/DDBJ databases">
        <authorList>
            <person name="Yu Y."/>
            <person name="Lee S."/>
            <person name="de Baynast K."/>
            <person name="Wissotski M."/>
            <person name="Liu L."/>
            <person name="Talag J."/>
            <person name="Goicoechea J."/>
            <person name="Angelova A."/>
            <person name="Jetty R."/>
            <person name="Kudrna D."/>
            <person name="Golser W."/>
            <person name="Rivera L."/>
            <person name="Zhang J."/>
            <person name="Wing R."/>
        </authorList>
    </citation>
    <scope>NUCLEOTIDE SEQUENCE</scope>
</reference>
<sequence>MQLAIVSPIAIGVYAGIAGSVADSGMTMATVLIAMLQLIAGGLITCLMLSKYGETNKVVNLLGSWKELCNYPGQYWPKIQRTRVSAEQPVSGGLEGSGPAIMLAVIVIHSLVEDRNSDQVAAFGL</sequence>
<evidence type="ECO:0000313" key="2">
    <source>
        <dbReference type="EnsemblPlants" id="LPERR08G07570.1"/>
    </source>
</evidence>
<dbReference type="Gramene" id="LPERR08G07570.1">
    <property type="protein sequence ID" value="LPERR08G07570.1"/>
    <property type="gene ID" value="LPERR08G07570"/>
</dbReference>
<dbReference type="Proteomes" id="UP000032180">
    <property type="component" value="Chromosome 8"/>
</dbReference>
<dbReference type="AlphaFoldDB" id="A0A0D9X646"/>
<reference evidence="2" key="3">
    <citation type="submission" date="2015-04" db="UniProtKB">
        <authorList>
            <consortium name="EnsemblPlants"/>
        </authorList>
    </citation>
    <scope>IDENTIFICATION</scope>
</reference>
<dbReference type="HOGENOM" id="CLU_1995911_0_0_1"/>
<keyword evidence="3" id="KW-1185">Reference proteome</keyword>
<evidence type="ECO:0000313" key="3">
    <source>
        <dbReference type="Proteomes" id="UP000032180"/>
    </source>
</evidence>
<keyword evidence="1" id="KW-0812">Transmembrane</keyword>
<accession>A0A0D9X646</accession>
<organism evidence="2 3">
    <name type="scientific">Leersia perrieri</name>
    <dbReference type="NCBI Taxonomy" id="77586"/>
    <lineage>
        <taxon>Eukaryota</taxon>
        <taxon>Viridiplantae</taxon>
        <taxon>Streptophyta</taxon>
        <taxon>Embryophyta</taxon>
        <taxon>Tracheophyta</taxon>
        <taxon>Spermatophyta</taxon>
        <taxon>Magnoliopsida</taxon>
        <taxon>Liliopsida</taxon>
        <taxon>Poales</taxon>
        <taxon>Poaceae</taxon>
        <taxon>BOP clade</taxon>
        <taxon>Oryzoideae</taxon>
        <taxon>Oryzeae</taxon>
        <taxon>Oryzinae</taxon>
        <taxon>Leersia</taxon>
    </lineage>
</organism>
<keyword evidence="1" id="KW-1133">Transmembrane helix</keyword>
<evidence type="ECO:0000256" key="1">
    <source>
        <dbReference type="SAM" id="Phobius"/>
    </source>
</evidence>
<dbReference type="EnsemblPlants" id="LPERR08G07570.1">
    <property type="protein sequence ID" value="LPERR08G07570.1"/>
    <property type="gene ID" value="LPERR08G07570"/>
</dbReference>
<name>A0A0D9X646_9ORYZ</name>
<keyword evidence="1" id="KW-0472">Membrane</keyword>
<protein>
    <submittedName>
        <fullName evidence="2">Uncharacterized protein</fullName>
    </submittedName>
</protein>
<dbReference type="STRING" id="77586.A0A0D9X646"/>
<proteinExistence type="predicted"/>